<dbReference type="EMBL" id="BAAADS010000001">
    <property type="protein sequence ID" value="GAA0590364.1"/>
    <property type="molecule type" value="Genomic_DNA"/>
</dbReference>
<sequence>MTYHFITSTIRWLKSVKRSREEGSKAWEDYLKLCKLGGSKSFLNLVEAANLESPFEEGTVESVVGTIKEWLESESEKL</sequence>
<name>A0ABP3QG75_9BACI</name>
<accession>A0ABP3QG75</accession>
<gene>
    <name evidence="1" type="ORF">GCM10009001_02910</name>
</gene>
<keyword evidence="2" id="KW-1185">Reference proteome</keyword>
<dbReference type="Gene3D" id="1.10.1370.30">
    <property type="match status" value="1"/>
</dbReference>
<proteinExistence type="predicted"/>
<evidence type="ECO:0000313" key="2">
    <source>
        <dbReference type="Proteomes" id="UP001500866"/>
    </source>
</evidence>
<dbReference type="Proteomes" id="UP001500866">
    <property type="component" value="Unassembled WGS sequence"/>
</dbReference>
<comment type="caution">
    <text evidence="1">The sequence shown here is derived from an EMBL/GenBank/DDBJ whole genome shotgun (WGS) entry which is preliminary data.</text>
</comment>
<dbReference type="SUPFAM" id="SSF55486">
    <property type="entry name" value="Metalloproteases ('zincins'), catalytic domain"/>
    <property type="match status" value="1"/>
</dbReference>
<reference evidence="2" key="1">
    <citation type="journal article" date="2019" name="Int. J. Syst. Evol. Microbiol.">
        <title>The Global Catalogue of Microorganisms (GCM) 10K type strain sequencing project: providing services to taxonomists for standard genome sequencing and annotation.</title>
        <authorList>
            <consortium name="The Broad Institute Genomics Platform"/>
            <consortium name="The Broad Institute Genome Sequencing Center for Infectious Disease"/>
            <person name="Wu L."/>
            <person name="Ma J."/>
        </authorList>
    </citation>
    <scope>NUCLEOTIDE SEQUENCE [LARGE SCALE GENOMIC DNA]</scope>
    <source>
        <strain evidence="2">JCM 15395</strain>
    </source>
</reference>
<evidence type="ECO:0000313" key="1">
    <source>
        <dbReference type="EMBL" id="GAA0590364.1"/>
    </source>
</evidence>
<protein>
    <submittedName>
        <fullName evidence="1">Uncharacterized protein</fullName>
    </submittedName>
</protein>
<organism evidence="1 2">
    <name type="scientific">Virgibacillus siamensis</name>
    <dbReference type="NCBI Taxonomy" id="480071"/>
    <lineage>
        <taxon>Bacteria</taxon>
        <taxon>Bacillati</taxon>
        <taxon>Bacillota</taxon>
        <taxon>Bacilli</taxon>
        <taxon>Bacillales</taxon>
        <taxon>Bacillaceae</taxon>
        <taxon>Virgibacillus</taxon>
    </lineage>
</organism>